<protein>
    <submittedName>
        <fullName evidence="2">Histidine phosphatase family protein</fullName>
    </submittedName>
</protein>
<dbReference type="PANTHER" id="PTHR48100:SF58">
    <property type="entry name" value="PE-PGRS FAMILY PROTEIN PE_PGRS11"/>
    <property type="match status" value="1"/>
</dbReference>
<evidence type="ECO:0000256" key="1">
    <source>
        <dbReference type="SAM" id="SignalP"/>
    </source>
</evidence>
<name>A0ABT3CD21_9MYCO</name>
<dbReference type="EMBL" id="JACKTY010000029">
    <property type="protein sequence ID" value="MCV7227307.1"/>
    <property type="molecule type" value="Genomic_DNA"/>
</dbReference>
<accession>A0ABT3CD21</accession>
<evidence type="ECO:0000313" key="3">
    <source>
        <dbReference type="Proteomes" id="UP001526201"/>
    </source>
</evidence>
<dbReference type="InterPro" id="IPR013078">
    <property type="entry name" value="His_Pase_superF_clade-1"/>
</dbReference>
<dbReference type="SUPFAM" id="SSF53254">
    <property type="entry name" value="Phosphoglycerate mutase-like"/>
    <property type="match status" value="1"/>
</dbReference>
<dbReference type="PROSITE" id="PS51318">
    <property type="entry name" value="TAT"/>
    <property type="match status" value="1"/>
</dbReference>
<sequence>MPHVSRRVFGKAAAAATVAMVVAACGSTPAAPPSITVTFIRHAESEANAAGVINTVVPGPGLTPEGGQQAQKVANDLRGKNYDGVFASAMVRTQETAAPLAKDLGKQVQVLPGLNEISAGRFEGESGAGAMAAYFVAPSAWLKGDRNAAIPESINGNQFNNDFTAAVQKIYDSGDKNPVAFSHGAAIMVWTAMNVTNPKDSLLTTHPLPNVGRVVIRGNPTTGWTLVSWDGLDQTGS</sequence>
<dbReference type="InterPro" id="IPR050275">
    <property type="entry name" value="PGM_Phosphatase"/>
</dbReference>
<dbReference type="SMART" id="SM00855">
    <property type="entry name" value="PGAM"/>
    <property type="match status" value="1"/>
</dbReference>
<feature type="chain" id="PRO_5046035494" evidence="1">
    <location>
        <begin position="31"/>
        <end position="237"/>
    </location>
</feature>
<organism evidence="2 3">
    <name type="scientific">Mycolicibacterium komossense</name>
    <dbReference type="NCBI Taxonomy" id="1779"/>
    <lineage>
        <taxon>Bacteria</taxon>
        <taxon>Bacillati</taxon>
        <taxon>Actinomycetota</taxon>
        <taxon>Actinomycetes</taxon>
        <taxon>Mycobacteriales</taxon>
        <taxon>Mycobacteriaceae</taxon>
        <taxon>Mycolicibacterium</taxon>
    </lineage>
</organism>
<dbReference type="PROSITE" id="PS51257">
    <property type="entry name" value="PROKAR_LIPOPROTEIN"/>
    <property type="match status" value="1"/>
</dbReference>
<keyword evidence="3" id="KW-1185">Reference proteome</keyword>
<dbReference type="RefSeq" id="WP_264068249.1">
    <property type="nucleotide sequence ID" value="NZ_JACKTY010000029.1"/>
</dbReference>
<dbReference type="InterPro" id="IPR006311">
    <property type="entry name" value="TAT_signal"/>
</dbReference>
<dbReference type="InterPro" id="IPR029033">
    <property type="entry name" value="His_PPase_superfam"/>
</dbReference>
<evidence type="ECO:0000313" key="2">
    <source>
        <dbReference type="EMBL" id="MCV7227307.1"/>
    </source>
</evidence>
<proteinExistence type="predicted"/>
<reference evidence="2 3" key="1">
    <citation type="journal article" date="2022" name="BMC Genomics">
        <title>Comparative genome analysis of mycobacteria focusing on tRNA and non-coding RNA.</title>
        <authorList>
            <person name="Behra P.R.K."/>
            <person name="Pettersson B.M.F."/>
            <person name="Ramesh M."/>
            <person name="Das S."/>
            <person name="Dasgupta S."/>
            <person name="Kirsebom L.A."/>
        </authorList>
    </citation>
    <scope>NUCLEOTIDE SEQUENCE [LARGE SCALE GENOMIC DNA]</scope>
    <source>
        <strain evidence="2 3">DSM 44078</strain>
    </source>
</reference>
<dbReference type="PANTHER" id="PTHR48100">
    <property type="entry name" value="BROAD-SPECIFICITY PHOSPHATASE YOR283W-RELATED"/>
    <property type="match status" value="1"/>
</dbReference>
<dbReference type="CDD" id="cd07067">
    <property type="entry name" value="HP_PGM_like"/>
    <property type="match status" value="1"/>
</dbReference>
<dbReference type="Gene3D" id="3.40.50.1240">
    <property type="entry name" value="Phosphoglycerate mutase-like"/>
    <property type="match status" value="1"/>
</dbReference>
<keyword evidence="1" id="KW-0732">Signal</keyword>
<dbReference type="Pfam" id="PF00300">
    <property type="entry name" value="His_Phos_1"/>
    <property type="match status" value="1"/>
</dbReference>
<comment type="caution">
    <text evidence="2">The sequence shown here is derived from an EMBL/GenBank/DDBJ whole genome shotgun (WGS) entry which is preliminary data.</text>
</comment>
<dbReference type="Proteomes" id="UP001526201">
    <property type="component" value="Unassembled WGS sequence"/>
</dbReference>
<gene>
    <name evidence="2" type="ORF">H7J73_14830</name>
</gene>
<feature type="signal peptide" evidence="1">
    <location>
        <begin position="1"/>
        <end position="30"/>
    </location>
</feature>